<dbReference type="AlphaFoldDB" id="A0A0B2JZA0"/>
<evidence type="ECO:0000313" key="3">
    <source>
        <dbReference type="Proteomes" id="UP000030993"/>
    </source>
</evidence>
<sequence length="138" mass="15551">MKPPITEHVVHAKDADVKEGNMTDNTMNWLGGLAPEDALAYMKEHHKEGLVIVEVNTDYWKLKNGFRGAMHIPHDEMEKRYGEIPFGKPVILHCGGGIVSVDAYKVLQEKRKDIPQLSYIAGAPLVVPYNEWLAETEK</sequence>
<comment type="caution">
    <text evidence="2">The sequence shown here is derived from an EMBL/GenBank/DDBJ whole genome shotgun (WGS) entry which is preliminary data.</text>
</comment>
<dbReference type="Proteomes" id="UP000030993">
    <property type="component" value="Unassembled WGS sequence"/>
</dbReference>
<dbReference type="EMBL" id="JSCE01000159">
    <property type="protein sequence ID" value="KHM51941.1"/>
    <property type="molecule type" value="Genomic_DNA"/>
</dbReference>
<dbReference type="InterPro" id="IPR036873">
    <property type="entry name" value="Rhodanese-like_dom_sf"/>
</dbReference>
<dbReference type="InterPro" id="IPR001763">
    <property type="entry name" value="Rhodanese-like_dom"/>
</dbReference>
<gene>
    <name evidence="2" type="ORF">NZ47_07735</name>
</gene>
<dbReference type="PROSITE" id="PS50206">
    <property type="entry name" value="RHODANESE_3"/>
    <property type="match status" value="1"/>
</dbReference>
<name>A0A0B2JZA0_9FIRM</name>
<feature type="domain" description="Rhodanese" evidence="1">
    <location>
        <begin position="46"/>
        <end position="128"/>
    </location>
</feature>
<dbReference type="Gene3D" id="3.40.250.10">
    <property type="entry name" value="Rhodanese-like domain"/>
    <property type="match status" value="1"/>
</dbReference>
<evidence type="ECO:0000313" key="2">
    <source>
        <dbReference type="EMBL" id="KHM51941.1"/>
    </source>
</evidence>
<dbReference type="STRING" id="82374.NZ47_07735"/>
<protein>
    <recommendedName>
        <fullName evidence="1">Rhodanese domain-containing protein</fullName>
    </recommendedName>
</protein>
<proteinExistence type="predicted"/>
<dbReference type="SUPFAM" id="SSF52821">
    <property type="entry name" value="Rhodanese/Cell cycle control phosphatase"/>
    <property type="match status" value="1"/>
</dbReference>
<evidence type="ECO:0000259" key="1">
    <source>
        <dbReference type="PROSITE" id="PS50206"/>
    </source>
</evidence>
<organism evidence="2 3">
    <name type="scientific">Anaerovibrio lipolyticus</name>
    <dbReference type="NCBI Taxonomy" id="82374"/>
    <lineage>
        <taxon>Bacteria</taxon>
        <taxon>Bacillati</taxon>
        <taxon>Bacillota</taxon>
        <taxon>Negativicutes</taxon>
        <taxon>Selenomonadales</taxon>
        <taxon>Selenomonadaceae</taxon>
        <taxon>Anaerovibrio</taxon>
    </lineage>
</organism>
<reference evidence="2 3" key="1">
    <citation type="journal article" date="2013" name="PLoS ONE">
        <title>Identification and characterization of three novel lipases belonging to families II and V from Anaerovibrio lipolyticus 5ST.</title>
        <authorList>
            <person name="Prive F."/>
            <person name="Kaderbhai N.N."/>
            <person name="Girdwood S."/>
            <person name="Worgan H.J."/>
            <person name="Pinloche E."/>
            <person name="Scollan N.D."/>
            <person name="Huws S.A."/>
            <person name="Newbold C.J."/>
        </authorList>
    </citation>
    <scope>NUCLEOTIDE SEQUENCE [LARGE SCALE GENOMIC DNA]</scope>
    <source>
        <strain evidence="2 3">5S</strain>
    </source>
</reference>
<accession>A0A0B2JZA0</accession>
<keyword evidence="3" id="KW-1185">Reference proteome</keyword>